<keyword evidence="11" id="KW-1185">Reference proteome</keyword>
<keyword evidence="6 9" id="KW-0769">Symport</keyword>
<dbReference type="GO" id="GO:0005886">
    <property type="term" value="C:plasma membrane"/>
    <property type="evidence" value="ECO:0007669"/>
    <property type="project" value="UniProtKB-SubCell"/>
</dbReference>
<dbReference type="InterPro" id="IPR001463">
    <property type="entry name" value="Na/Ala_symport"/>
</dbReference>
<keyword evidence="5 9" id="KW-0812">Transmembrane</keyword>
<dbReference type="FunFam" id="1.20.1740.10:FF:000004">
    <property type="entry name" value="Sodium:alanine symporter family protein"/>
    <property type="match status" value="1"/>
</dbReference>
<dbReference type="Proteomes" id="UP000006875">
    <property type="component" value="Plasmid pILYOP01"/>
</dbReference>
<feature type="transmembrane region" description="Helical" evidence="9">
    <location>
        <begin position="209"/>
        <end position="227"/>
    </location>
</feature>
<feature type="transmembrane region" description="Helical" evidence="9">
    <location>
        <begin position="407"/>
        <end position="428"/>
    </location>
</feature>
<evidence type="ECO:0000256" key="3">
    <source>
        <dbReference type="ARBA" id="ARBA00022448"/>
    </source>
</evidence>
<feature type="transmembrane region" description="Helical" evidence="9">
    <location>
        <begin position="305"/>
        <end position="326"/>
    </location>
</feature>
<keyword evidence="3 9" id="KW-0813">Transport</keyword>
<dbReference type="PROSITE" id="PS00873">
    <property type="entry name" value="NA_ALANINE_SYMP"/>
    <property type="match status" value="1"/>
</dbReference>
<dbReference type="GO" id="GO:0005283">
    <property type="term" value="F:amino acid:sodium symporter activity"/>
    <property type="evidence" value="ECO:0007669"/>
    <property type="project" value="InterPro"/>
</dbReference>
<dbReference type="Gene3D" id="1.20.1740.10">
    <property type="entry name" value="Amino acid/polyamine transporter I"/>
    <property type="match status" value="1"/>
</dbReference>
<evidence type="ECO:0000256" key="2">
    <source>
        <dbReference type="ARBA" id="ARBA00009261"/>
    </source>
</evidence>
<dbReference type="OrthoDB" id="9804874at2"/>
<evidence type="ECO:0000256" key="6">
    <source>
        <dbReference type="ARBA" id="ARBA00022847"/>
    </source>
</evidence>
<feature type="transmembrane region" description="Helical" evidence="9">
    <location>
        <begin position="239"/>
        <end position="263"/>
    </location>
</feature>
<gene>
    <name evidence="10" type="ordered locus">Ilyop_2516</name>
</gene>
<feature type="transmembrane region" description="Helical" evidence="9">
    <location>
        <begin position="175"/>
        <end position="197"/>
    </location>
</feature>
<dbReference type="PANTHER" id="PTHR30330">
    <property type="entry name" value="AGSS FAMILY TRANSPORTER, SODIUM-ALANINE"/>
    <property type="match status" value="1"/>
</dbReference>
<dbReference type="RefSeq" id="WP_013388934.1">
    <property type="nucleotide sequence ID" value="NC_014633.1"/>
</dbReference>
<dbReference type="Pfam" id="PF01235">
    <property type="entry name" value="Na_Ala_symp"/>
    <property type="match status" value="1"/>
</dbReference>
<feature type="transmembrane region" description="Helical" evidence="9">
    <location>
        <begin position="12"/>
        <end position="30"/>
    </location>
</feature>
<name>E3HDT9_ILYPC</name>
<accession>E3HDT9</accession>
<protein>
    <submittedName>
        <fullName evidence="10">Amino acid carrier protein</fullName>
    </submittedName>
</protein>
<dbReference type="AlphaFoldDB" id="E3HDT9"/>
<dbReference type="NCBIfam" id="TIGR00835">
    <property type="entry name" value="agcS"/>
    <property type="match status" value="1"/>
</dbReference>
<feature type="transmembrane region" description="Helical" evidence="9">
    <location>
        <begin position="383"/>
        <end position="401"/>
    </location>
</feature>
<comment type="similarity">
    <text evidence="2 9">Belongs to the alanine or glycine:cation symporter (AGCS) (TC 2.A.25) family.</text>
</comment>
<dbReference type="EMBL" id="CP002282">
    <property type="protein sequence ID" value="ADO84275.1"/>
    <property type="molecule type" value="Genomic_DNA"/>
</dbReference>
<keyword evidence="7 9" id="KW-1133">Transmembrane helix</keyword>
<feature type="transmembrane region" description="Helical" evidence="9">
    <location>
        <begin position="64"/>
        <end position="89"/>
    </location>
</feature>
<evidence type="ECO:0000256" key="9">
    <source>
        <dbReference type="RuleBase" id="RU363064"/>
    </source>
</evidence>
<evidence type="ECO:0000256" key="7">
    <source>
        <dbReference type="ARBA" id="ARBA00022989"/>
    </source>
</evidence>
<feature type="transmembrane region" description="Helical" evidence="9">
    <location>
        <begin position="143"/>
        <end position="163"/>
    </location>
</feature>
<keyword evidence="10" id="KW-0614">Plasmid</keyword>
<evidence type="ECO:0000313" key="11">
    <source>
        <dbReference type="Proteomes" id="UP000006875"/>
    </source>
</evidence>
<organism evidence="10 11">
    <name type="scientific">Ilyobacter polytropus (strain ATCC 51220 / DSM 2926 / LMG 16218 / CuHBu1)</name>
    <dbReference type="NCBI Taxonomy" id="572544"/>
    <lineage>
        <taxon>Bacteria</taxon>
        <taxon>Fusobacteriati</taxon>
        <taxon>Fusobacteriota</taxon>
        <taxon>Fusobacteriia</taxon>
        <taxon>Fusobacteriales</taxon>
        <taxon>Fusobacteriaceae</taxon>
        <taxon>Ilyobacter</taxon>
    </lineage>
</organism>
<keyword evidence="8 9" id="KW-0472">Membrane</keyword>
<keyword evidence="4 9" id="KW-1003">Cell membrane</keyword>
<geneLocation type="plasmid" evidence="10 11">
    <name>pILYOP01</name>
</geneLocation>
<dbReference type="PRINTS" id="PR00175">
    <property type="entry name" value="NAALASMPORT"/>
</dbReference>
<evidence type="ECO:0000256" key="1">
    <source>
        <dbReference type="ARBA" id="ARBA00004651"/>
    </source>
</evidence>
<dbReference type="KEGG" id="ipo:Ilyop_2516"/>
<evidence type="ECO:0000256" key="4">
    <source>
        <dbReference type="ARBA" id="ARBA00022475"/>
    </source>
</evidence>
<reference evidence="10 11" key="1">
    <citation type="journal article" date="2010" name="Stand. Genomic Sci.">
        <title>Complete genome sequence of Ilyobacter polytropus type strain (CuHbu1).</title>
        <authorList>
            <person name="Sikorski J."/>
            <person name="Chertkov O."/>
            <person name="Lapidus A."/>
            <person name="Nolan M."/>
            <person name="Lucas S."/>
            <person name="Del Rio T.G."/>
            <person name="Tice H."/>
            <person name="Cheng J.F."/>
            <person name="Tapia R."/>
            <person name="Han C."/>
            <person name="Goodwin L."/>
            <person name="Pitluck S."/>
            <person name="Liolios K."/>
            <person name="Ivanova N."/>
            <person name="Mavromatis K."/>
            <person name="Mikhailova N."/>
            <person name="Pati A."/>
            <person name="Chen A."/>
            <person name="Palaniappan K."/>
            <person name="Land M."/>
            <person name="Hauser L."/>
            <person name="Chang Y.J."/>
            <person name="Jeffries C.D."/>
            <person name="Brambilla E."/>
            <person name="Yasawong M."/>
            <person name="Rohde M."/>
            <person name="Pukall R."/>
            <person name="Spring S."/>
            <person name="Goker M."/>
            <person name="Woyke T."/>
            <person name="Bristow J."/>
            <person name="Eisen J.A."/>
            <person name="Markowitz V."/>
            <person name="Hugenholtz P."/>
            <person name="Kyrpides N.C."/>
            <person name="Klenk H.P."/>
        </authorList>
    </citation>
    <scope>NUCLEOTIDE SEQUENCE [LARGE SCALE GENOMIC DNA]</scope>
    <source>
        <strain evidence="11">ATCC 51220 / DSM 2926 / LMG 16218 / CuHBu1</strain>
        <plasmid evidence="11">pILYOP01</plasmid>
    </source>
</reference>
<evidence type="ECO:0000256" key="8">
    <source>
        <dbReference type="ARBA" id="ARBA00023136"/>
    </source>
</evidence>
<feature type="transmembrane region" description="Helical" evidence="9">
    <location>
        <begin position="346"/>
        <end position="371"/>
    </location>
</feature>
<sequence>MKEILGQLDSIIWGFPTLFVLVGTGIYLTVNLKGIQISKLVTAFKFLFEKDGNSDSKEGDVSGFAALCTALAATIGTGNIVGVATAIKLGGPGAIFWMWIAAFFGMSTKFAEGFLAIKYREKKDGEYSGGPMYYIEKGAKNKFLGKVFAFSGIMVALLGIGTFPQVNAVVEGVKGAIGIPTMTTGIVLTIAVALVTFGGIKRISQVASFLVPFMAVFYIVGGVVIMASNPSATMSAISLIIKSAFNGSAAVGGFAGAGIMMAMRAGVARGVFSNEAGLGSAPIAAASAKTDSPVKQGLISMIGPFLDTLIVCSITGIIVVSSGLWSQDGLSGSLLTSKAFEFYLGSYGSLIVNIGIIFFAFTTIIGWNFYGEKCTQYLFQKEAIKWFKVIFLVMIASGPFLKLDTIWLIADIVNGVMVIPNLVGLLVLRKVIVGETLAFFKEPVLKKV</sequence>
<evidence type="ECO:0000313" key="10">
    <source>
        <dbReference type="EMBL" id="ADO84275.1"/>
    </source>
</evidence>
<dbReference type="HOGENOM" id="CLU_024867_1_2_0"/>
<comment type="subcellular location">
    <subcellularLocation>
        <location evidence="1 9">Cell membrane</location>
        <topology evidence="1 9">Multi-pass membrane protein</topology>
    </subcellularLocation>
</comment>
<feature type="transmembrane region" description="Helical" evidence="9">
    <location>
        <begin position="95"/>
        <end position="117"/>
    </location>
</feature>
<proteinExistence type="inferred from homology"/>
<evidence type="ECO:0000256" key="5">
    <source>
        <dbReference type="ARBA" id="ARBA00022692"/>
    </source>
</evidence>
<dbReference type="PANTHER" id="PTHR30330:SF3">
    <property type="entry name" value="TRANSCRIPTIONAL REGULATOR, LRP FAMILY"/>
    <property type="match status" value="1"/>
</dbReference>